<dbReference type="EMBL" id="PFLC01000059">
    <property type="protein sequence ID" value="PIY61906.1"/>
    <property type="molecule type" value="Genomic_DNA"/>
</dbReference>
<organism evidence="2 3">
    <name type="scientific">Candidatus Uhrbacteria bacterium CG_4_10_14_0_8_um_filter_58_22</name>
    <dbReference type="NCBI Taxonomy" id="1975029"/>
    <lineage>
        <taxon>Bacteria</taxon>
        <taxon>Candidatus Uhriibacteriota</taxon>
    </lineage>
</organism>
<name>A0A2M7Q9P7_9BACT</name>
<proteinExistence type="predicted"/>
<sequence>MSFSEELAAFHEDHLVEVPDVNGPSSNSFYSVAEARALLLAQEEQRQSGGVSDGPVYVLYDTQPARSICSCSDCRKWQRGQRRDRKAVRSVERSEGQEVRLERRIARDGHAGRRHSHLVERDRAVV</sequence>
<reference evidence="3" key="1">
    <citation type="submission" date="2017-09" db="EMBL/GenBank/DDBJ databases">
        <title>Depth-based differentiation of microbial function through sediment-hosted aquifers and enrichment of novel symbionts in the deep terrestrial subsurface.</title>
        <authorList>
            <person name="Probst A.J."/>
            <person name="Ladd B."/>
            <person name="Jarett J.K."/>
            <person name="Geller-Mcgrath D.E."/>
            <person name="Sieber C.M.K."/>
            <person name="Emerson J.B."/>
            <person name="Anantharaman K."/>
            <person name="Thomas B.C."/>
            <person name="Malmstrom R."/>
            <person name="Stieglmeier M."/>
            <person name="Klingl A."/>
            <person name="Woyke T."/>
            <person name="Ryan C.M."/>
            <person name="Banfield J.F."/>
        </authorList>
    </citation>
    <scope>NUCLEOTIDE SEQUENCE [LARGE SCALE GENOMIC DNA]</scope>
</reference>
<accession>A0A2M7Q9P7</accession>
<protein>
    <submittedName>
        <fullName evidence="2">Uncharacterized protein</fullName>
    </submittedName>
</protein>
<evidence type="ECO:0000313" key="2">
    <source>
        <dbReference type="EMBL" id="PIY61906.1"/>
    </source>
</evidence>
<evidence type="ECO:0000313" key="3">
    <source>
        <dbReference type="Proteomes" id="UP000230973"/>
    </source>
</evidence>
<evidence type="ECO:0000256" key="1">
    <source>
        <dbReference type="SAM" id="MobiDB-lite"/>
    </source>
</evidence>
<dbReference type="AlphaFoldDB" id="A0A2M7Q9P7"/>
<dbReference type="Proteomes" id="UP000230973">
    <property type="component" value="Unassembled WGS sequence"/>
</dbReference>
<comment type="caution">
    <text evidence="2">The sequence shown here is derived from an EMBL/GenBank/DDBJ whole genome shotgun (WGS) entry which is preliminary data.</text>
</comment>
<gene>
    <name evidence="2" type="ORF">COY93_04555</name>
</gene>
<feature type="region of interest" description="Disordered" evidence="1">
    <location>
        <begin position="103"/>
        <end position="126"/>
    </location>
</feature>